<dbReference type="InterPro" id="IPR009057">
    <property type="entry name" value="Homeodomain-like_sf"/>
</dbReference>
<evidence type="ECO:0000256" key="1">
    <source>
        <dbReference type="ARBA" id="ARBA00023125"/>
    </source>
</evidence>
<sequence length="134" mass="14437">MSSLREPAREVGVSPAAPSRHFRNKQALLDALALEEFDRLVTVLNTAQDEAGESFAERLTLLTRAYMEFAAARLIEDGQRRGEVREGPVDEIGLPVMAALNGYVTLAAAGGIPADGIERGLENMVVFILRGCAP</sequence>
<keyword evidence="1 2" id="KW-0238">DNA-binding</keyword>
<dbReference type="RefSeq" id="WP_369264173.1">
    <property type="nucleotide sequence ID" value="NZ_CP163440.1"/>
</dbReference>
<name>A0AB39SJ63_9ACTN</name>
<organism evidence="4">
    <name type="scientific">Streptomyces sp. R35</name>
    <dbReference type="NCBI Taxonomy" id="3238630"/>
    <lineage>
        <taxon>Bacteria</taxon>
        <taxon>Bacillati</taxon>
        <taxon>Actinomycetota</taxon>
        <taxon>Actinomycetes</taxon>
        <taxon>Kitasatosporales</taxon>
        <taxon>Streptomycetaceae</taxon>
        <taxon>Streptomyces</taxon>
    </lineage>
</organism>
<protein>
    <submittedName>
        <fullName evidence="4">TetR/AcrR family transcriptional regulator</fullName>
    </submittedName>
</protein>
<evidence type="ECO:0000256" key="2">
    <source>
        <dbReference type="PROSITE-ProRule" id="PRU00335"/>
    </source>
</evidence>
<gene>
    <name evidence="4" type="ORF">AB5J50_43955</name>
</gene>
<dbReference type="EMBL" id="CP163440">
    <property type="protein sequence ID" value="XDQ67246.1"/>
    <property type="molecule type" value="Genomic_DNA"/>
</dbReference>
<evidence type="ECO:0000313" key="4">
    <source>
        <dbReference type="EMBL" id="XDQ67246.1"/>
    </source>
</evidence>
<dbReference type="InterPro" id="IPR001647">
    <property type="entry name" value="HTH_TetR"/>
</dbReference>
<reference evidence="4" key="1">
    <citation type="submission" date="2024-07" db="EMBL/GenBank/DDBJ databases">
        <authorList>
            <person name="Yu S.T."/>
        </authorList>
    </citation>
    <scope>NUCLEOTIDE SEQUENCE</scope>
    <source>
        <strain evidence="4">R35</strain>
    </source>
</reference>
<evidence type="ECO:0000259" key="3">
    <source>
        <dbReference type="PROSITE" id="PS50977"/>
    </source>
</evidence>
<dbReference type="SUPFAM" id="SSF46689">
    <property type="entry name" value="Homeodomain-like"/>
    <property type="match status" value="1"/>
</dbReference>
<proteinExistence type="predicted"/>
<dbReference type="PROSITE" id="PS50977">
    <property type="entry name" value="HTH_TETR_2"/>
    <property type="match status" value="1"/>
</dbReference>
<dbReference type="Gene3D" id="1.10.357.10">
    <property type="entry name" value="Tetracycline Repressor, domain 2"/>
    <property type="match status" value="1"/>
</dbReference>
<feature type="DNA-binding region" description="H-T-H motif" evidence="2">
    <location>
        <begin position="3"/>
        <end position="22"/>
    </location>
</feature>
<accession>A0AB39SJ63</accession>
<dbReference type="InterPro" id="IPR036271">
    <property type="entry name" value="Tet_transcr_reg_TetR-rel_C_sf"/>
</dbReference>
<dbReference type="GO" id="GO:0003677">
    <property type="term" value="F:DNA binding"/>
    <property type="evidence" value="ECO:0007669"/>
    <property type="project" value="UniProtKB-UniRule"/>
</dbReference>
<feature type="domain" description="HTH tetR-type" evidence="3">
    <location>
        <begin position="1"/>
        <end position="40"/>
    </location>
</feature>
<dbReference type="AlphaFoldDB" id="A0AB39SJ63"/>
<dbReference type="SUPFAM" id="SSF48498">
    <property type="entry name" value="Tetracyclin repressor-like, C-terminal domain"/>
    <property type="match status" value="1"/>
</dbReference>